<reference evidence="11" key="1">
    <citation type="submission" date="2025-08" db="UniProtKB">
        <authorList>
            <consortium name="Ensembl"/>
        </authorList>
    </citation>
    <scope>IDENTIFICATION</scope>
</reference>
<feature type="domain" description="Protein kinase" evidence="10">
    <location>
        <begin position="1"/>
        <end position="136"/>
    </location>
</feature>
<dbReference type="SMART" id="SM00220">
    <property type="entry name" value="S_TKc"/>
    <property type="match status" value="1"/>
</dbReference>
<dbReference type="AlphaFoldDB" id="A0A8C2JQQ7"/>
<keyword evidence="3" id="KW-0808">Transferase</keyword>
<dbReference type="Pfam" id="PF00069">
    <property type="entry name" value="Pkinase"/>
    <property type="match status" value="1"/>
</dbReference>
<keyword evidence="6 9" id="KW-0067">ATP-binding</keyword>
<dbReference type="PANTHER" id="PTHR44899">
    <property type="entry name" value="CAMK FAMILY PROTEIN KINASE"/>
    <property type="match status" value="1"/>
</dbReference>
<feature type="binding site" evidence="9">
    <location>
        <position position="27"/>
    </location>
    <ligand>
        <name>ATP</name>
        <dbReference type="ChEBI" id="CHEBI:30616"/>
    </ligand>
</feature>
<evidence type="ECO:0000256" key="9">
    <source>
        <dbReference type="PROSITE-ProRule" id="PRU10141"/>
    </source>
</evidence>
<name>A0A8C2JQQ7_CYPCA</name>
<dbReference type="PROSITE" id="PS00107">
    <property type="entry name" value="PROTEIN_KINASE_ATP"/>
    <property type="match status" value="1"/>
</dbReference>
<dbReference type="GO" id="GO:0005524">
    <property type="term" value="F:ATP binding"/>
    <property type="evidence" value="ECO:0007669"/>
    <property type="project" value="UniProtKB-UniRule"/>
</dbReference>
<dbReference type="Proteomes" id="UP000694701">
    <property type="component" value="Unplaced"/>
</dbReference>
<dbReference type="Gene3D" id="1.10.510.10">
    <property type="entry name" value="Transferase(Phosphotransferase) domain 1"/>
    <property type="match status" value="1"/>
</dbReference>
<evidence type="ECO:0000256" key="3">
    <source>
        <dbReference type="ARBA" id="ARBA00022679"/>
    </source>
</evidence>
<evidence type="ECO:0000256" key="2">
    <source>
        <dbReference type="ARBA" id="ARBA00022527"/>
    </source>
</evidence>
<accession>A0A8C2JQQ7</accession>
<evidence type="ECO:0000256" key="4">
    <source>
        <dbReference type="ARBA" id="ARBA00022741"/>
    </source>
</evidence>
<evidence type="ECO:0000256" key="1">
    <source>
        <dbReference type="ARBA" id="ARBA00012513"/>
    </source>
</evidence>
<protein>
    <recommendedName>
        <fullName evidence="1">non-specific serine/threonine protein kinase</fullName>
        <ecNumber evidence="1">2.7.11.1</ecNumber>
    </recommendedName>
</protein>
<evidence type="ECO:0000256" key="7">
    <source>
        <dbReference type="ARBA" id="ARBA00047899"/>
    </source>
</evidence>
<proteinExistence type="predicted"/>
<dbReference type="PANTHER" id="PTHR44899:SF4">
    <property type="entry name" value="SERINE_THREONINE-PROTEIN KINASE NEK1"/>
    <property type="match status" value="1"/>
</dbReference>
<evidence type="ECO:0000313" key="12">
    <source>
        <dbReference type="Proteomes" id="UP000694701"/>
    </source>
</evidence>
<evidence type="ECO:0000256" key="6">
    <source>
        <dbReference type="ARBA" id="ARBA00022840"/>
    </source>
</evidence>
<dbReference type="InterPro" id="IPR000719">
    <property type="entry name" value="Prot_kinase_dom"/>
</dbReference>
<evidence type="ECO:0000256" key="5">
    <source>
        <dbReference type="ARBA" id="ARBA00022777"/>
    </source>
</evidence>
<evidence type="ECO:0000259" key="10">
    <source>
        <dbReference type="PROSITE" id="PS50011"/>
    </source>
</evidence>
<dbReference type="SUPFAM" id="SSF56112">
    <property type="entry name" value="Protein kinase-like (PK-like)"/>
    <property type="match status" value="1"/>
</dbReference>
<keyword evidence="5" id="KW-0418">Kinase</keyword>
<evidence type="ECO:0000313" key="11">
    <source>
        <dbReference type="Ensembl" id="ENSCCRP00020097206.1"/>
    </source>
</evidence>
<dbReference type="PROSITE" id="PS50011">
    <property type="entry name" value="PROTEIN_KINASE_DOM"/>
    <property type="match status" value="1"/>
</dbReference>
<dbReference type="GO" id="GO:0004674">
    <property type="term" value="F:protein serine/threonine kinase activity"/>
    <property type="evidence" value="ECO:0007669"/>
    <property type="project" value="UniProtKB-KW"/>
</dbReference>
<keyword evidence="2" id="KW-0723">Serine/threonine-protein kinase</keyword>
<dbReference type="EC" id="2.7.11.1" evidence="1"/>
<evidence type="ECO:0000256" key="8">
    <source>
        <dbReference type="ARBA" id="ARBA00048679"/>
    </source>
</evidence>
<comment type="catalytic activity">
    <reaction evidence="8">
        <text>L-seryl-[protein] + ATP = O-phospho-L-seryl-[protein] + ADP + H(+)</text>
        <dbReference type="Rhea" id="RHEA:17989"/>
        <dbReference type="Rhea" id="RHEA-COMP:9863"/>
        <dbReference type="Rhea" id="RHEA-COMP:11604"/>
        <dbReference type="ChEBI" id="CHEBI:15378"/>
        <dbReference type="ChEBI" id="CHEBI:29999"/>
        <dbReference type="ChEBI" id="CHEBI:30616"/>
        <dbReference type="ChEBI" id="CHEBI:83421"/>
        <dbReference type="ChEBI" id="CHEBI:456216"/>
        <dbReference type="EC" id="2.7.11.1"/>
    </reaction>
</comment>
<sequence>MQKEVGQGVSGRVFLVTNSDGDPYVIKQMNSRDRTDLNRVQKEVTILKKINCGYIVSYVESFEDTDAEFFYVVMEYCAGGDLNERMKAQKEIGVFEEQQILDWCVQICLALQYIHDERRNVLHRDINPQVDIDKAH</sequence>
<dbReference type="InterPro" id="IPR051131">
    <property type="entry name" value="NEK_Ser/Thr_kinase_NIMA"/>
</dbReference>
<dbReference type="InterPro" id="IPR017441">
    <property type="entry name" value="Protein_kinase_ATP_BS"/>
</dbReference>
<organism evidence="11 12">
    <name type="scientific">Cyprinus carpio</name>
    <name type="common">Common carp</name>
    <dbReference type="NCBI Taxonomy" id="7962"/>
    <lineage>
        <taxon>Eukaryota</taxon>
        <taxon>Metazoa</taxon>
        <taxon>Chordata</taxon>
        <taxon>Craniata</taxon>
        <taxon>Vertebrata</taxon>
        <taxon>Euteleostomi</taxon>
        <taxon>Actinopterygii</taxon>
        <taxon>Neopterygii</taxon>
        <taxon>Teleostei</taxon>
        <taxon>Ostariophysi</taxon>
        <taxon>Cypriniformes</taxon>
        <taxon>Cyprinidae</taxon>
        <taxon>Cyprininae</taxon>
        <taxon>Cyprinus</taxon>
    </lineage>
</organism>
<comment type="catalytic activity">
    <reaction evidence="7">
        <text>L-threonyl-[protein] + ATP = O-phospho-L-threonyl-[protein] + ADP + H(+)</text>
        <dbReference type="Rhea" id="RHEA:46608"/>
        <dbReference type="Rhea" id="RHEA-COMP:11060"/>
        <dbReference type="Rhea" id="RHEA-COMP:11605"/>
        <dbReference type="ChEBI" id="CHEBI:15378"/>
        <dbReference type="ChEBI" id="CHEBI:30013"/>
        <dbReference type="ChEBI" id="CHEBI:30616"/>
        <dbReference type="ChEBI" id="CHEBI:61977"/>
        <dbReference type="ChEBI" id="CHEBI:456216"/>
        <dbReference type="EC" id="2.7.11.1"/>
    </reaction>
</comment>
<dbReference type="InterPro" id="IPR011009">
    <property type="entry name" value="Kinase-like_dom_sf"/>
</dbReference>
<keyword evidence="4 9" id="KW-0547">Nucleotide-binding</keyword>
<dbReference type="Ensembl" id="ENSCCRT00020106276.1">
    <property type="protein sequence ID" value="ENSCCRP00020097206.1"/>
    <property type="gene ID" value="ENSCCRG00020044752.1"/>
</dbReference>